<dbReference type="SUPFAM" id="SSF55136">
    <property type="entry name" value="Probable bacterial effector-binding domain"/>
    <property type="match status" value="1"/>
</dbReference>
<accession>A0A9X4MAX2</accession>
<dbReference type="Pfam" id="PF06445">
    <property type="entry name" value="GyrI-like"/>
    <property type="match status" value="1"/>
</dbReference>
<dbReference type="AlphaFoldDB" id="A0A9X4MAX2"/>
<comment type="caution">
    <text evidence="3">The sequence shown here is derived from an EMBL/GenBank/DDBJ whole genome shotgun (WGS) entry which is preliminary data.</text>
</comment>
<dbReference type="RefSeq" id="WP_009629455.1">
    <property type="nucleotide sequence ID" value="NZ_VBTY01000308.1"/>
</dbReference>
<dbReference type="Proteomes" id="UP001152872">
    <property type="component" value="Unassembled WGS sequence"/>
</dbReference>
<dbReference type="PANTHER" id="PTHR30204:SF97">
    <property type="entry name" value="MERR FAMILY REGULATORY PROTEIN"/>
    <property type="match status" value="1"/>
</dbReference>
<name>A0A9X4MAX2_9CYAN</name>
<proteinExistence type="predicted"/>
<dbReference type="InterPro" id="IPR029442">
    <property type="entry name" value="GyrI-like"/>
</dbReference>
<dbReference type="InterPro" id="IPR010499">
    <property type="entry name" value="AraC_E-bd"/>
</dbReference>
<evidence type="ECO:0000256" key="1">
    <source>
        <dbReference type="ARBA" id="ARBA00023125"/>
    </source>
</evidence>
<dbReference type="CDD" id="cd01107">
    <property type="entry name" value="HTH_BmrR"/>
    <property type="match status" value="1"/>
</dbReference>
<keyword evidence="4" id="KW-1185">Reference proteome</keyword>
<evidence type="ECO:0000313" key="4">
    <source>
        <dbReference type="Proteomes" id="UP001152872"/>
    </source>
</evidence>
<dbReference type="InterPro" id="IPR011256">
    <property type="entry name" value="Reg_factor_effector_dom_sf"/>
</dbReference>
<dbReference type="InterPro" id="IPR047057">
    <property type="entry name" value="MerR_fam"/>
</dbReference>
<reference evidence="3" key="1">
    <citation type="submission" date="2019-05" db="EMBL/GenBank/DDBJ databases">
        <title>Whole genome sequencing of Pseudanabaena catenata USMAC16.</title>
        <authorList>
            <person name="Khan Z."/>
            <person name="Omar W.M."/>
            <person name="Convey P."/>
            <person name="Merican F."/>
            <person name="Najimudin N."/>
        </authorList>
    </citation>
    <scope>NUCLEOTIDE SEQUENCE</scope>
    <source>
        <strain evidence="3">USMAC16</strain>
    </source>
</reference>
<dbReference type="PROSITE" id="PS00552">
    <property type="entry name" value="HTH_MERR_1"/>
    <property type="match status" value="1"/>
</dbReference>
<dbReference type="EMBL" id="VBTY01000308">
    <property type="protein sequence ID" value="MDG3497241.1"/>
    <property type="molecule type" value="Genomic_DNA"/>
</dbReference>
<evidence type="ECO:0000259" key="2">
    <source>
        <dbReference type="PROSITE" id="PS50937"/>
    </source>
</evidence>
<dbReference type="InterPro" id="IPR009061">
    <property type="entry name" value="DNA-bd_dom_put_sf"/>
</dbReference>
<dbReference type="SUPFAM" id="SSF46955">
    <property type="entry name" value="Putative DNA-binding domain"/>
    <property type="match status" value="1"/>
</dbReference>
<keyword evidence="1" id="KW-0238">DNA-binding</keyword>
<dbReference type="GO" id="GO:0003677">
    <property type="term" value="F:DNA binding"/>
    <property type="evidence" value="ECO:0007669"/>
    <property type="project" value="UniProtKB-KW"/>
</dbReference>
<gene>
    <name evidence="3" type="ORF">FEV09_22140</name>
</gene>
<feature type="domain" description="HTH merR-type" evidence="2">
    <location>
        <begin position="1"/>
        <end position="71"/>
    </location>
</feature>
<evidence type="ECO:0000313" key="3">
    <source>
        <dbReference type="EMBL" id="MDG3497241.1"/>
    </source>
</evidence>
<dbReference type="PROSITE" id="PS50937">
    <property type="entry name" value="HTH_MERR_2"/>
    <property type="match status" value="1"/>
</dbReference>
<protein>
    <submittedName>
        <fullName evidence="3">MerR family transcriptional regulator</fullName>
    </submittedName>
</protein>
<dbReference type="Gene3D" id="1.10.1660.10">
    <property type="match status" value="1"/>
</dbReference>
<dbReference type="InterPro" id="IPR000551">
    <property type="entry name" value="MerR-type_HTH_dom"/>
</dbReference>
<dbReference type="SMART" id="SM00871">
    <property type="entry name" value="AraC_E_bind"/>
    <property type="match status" value="1"/>
</dbReference>
<dbReference type="SMART" id="SM00422">
    <property type="entry name" value="HTH_MERR"/>
    <property type="match status" value="1"/>
</dbReference>
<dbReference type="Pfam" id="PF13411">
    <property type="entry name" value="MerR_1"/>
    <property type="match status" value="1"/>
</dbReference>
<dbReference type="PANTHER" id="PTHR30204">
    <property type="entry name" value="REDOX-CYCLING DRUG-SENSING TRANSCRIPTIONAL ACTIVATOR SOXR"/>
    <property type="match status" value="1"/>
</dbReference>
<sequence length="270" mass="31154">MLKIGDFSKLSQVSIKALRLYDEMGLLKPISIDRFTGYRFYSASQLPRLNRILAFKDLGFSLEQIARLLQEEISIEQMRGMLRLKQADLQQHIEQEQSRLVRVAAKLKQIEREHVMSDYEVVIKKIEPITVASIREVLPNYYAIAKLFQELYQHLAQQGITKFEYDTGIWHDYGYKDSDIDGEAVVAVPPSVKGNDRIKIYELQGYEAIACLVHHGSYSGLSTAYQHLLTWIENNGYRCIGANREFYIQGGSDCDEDSYITEIQFPVERI</sequence>
<dbReference type="GO" id="GO:0003700">
    <property type="term" value="F:DNA-binding transcription factor activity"/>
    <property type="evidence" value="ECO:0007669"/>
    <property type="project" value="InterPro"/>
</dbReference>
<dbReference type="Gene3D" id="3.20.80.10">
    <property type="entry name" value="Regulatory factor, effector binding domain"/>
    <property type="match status" value="1"/>
</dbReference>
<organism evidence="3 4">
    <name type="scientific">Pseudanabaena catenata USMAC16</name>
    <dbReference type="NCBI Taxonomy" id="1855837"/>
    <lineage>
        <taxon>Bacteria</taxon>
        <taxon>Bacillati</taxon>
        <taxon>Cyanobacteriota</taxon>
        <taxon>Cyanophyceae</taxon>
        <taxon>Pseudanabaenales</taxon>
        <taxon>Pseudanabaenaceae</taxon>
        <taxon>Pseudanabaena</taxon>
    </lineage>
</organism>